<evidence type="ECO:0000256" key="1">
    <source>
        <dbReference type="SAM" id="MobiDB-lite"/>
    </source>
</evidence>
<dbReference type="AlphaFoldDB" id="A0A5B7FW58"/>
<protein>
    <submittedName>
        <fullName evidence="2">Uncharacterized protein</fullName>
    </submittedName>
</protein>
<feature type="region of interest" description="Disordered" evidence="1">
    <location>
        <begin position="36"/>
        <end position="64"/>
    </location>
</feature>
<keyword evidence="3" id="KW-1185">Reference proteome</keyword>
<accession>A0A5B7FW58</accession>
<comment type="caution">
    <text evidence="2">The sequence shown here is derived from an EMBL/GenBank/DDBJ whole genome shotgun (WGS) entry which is preliminary data.</text>
</comment>
<dbReference type="Proteomes" id="UP000324222">
    <property type="component" value="Unassembled WGS sequence"/>
</dbReference>
<proteinExistence type="predicted"/>
<gene>
    <name evidence="2" type="ORF">E2C01_044646</name>
</gene>
<reference evidence="2 3" key="1">
    <citation type="submission" date="2019-05" db="EMBL/GenBank/DDBJ databases">
        <title>Another draft genome of Portunus trituberculatus and its Hox gene families provides insights of decapod evolution.</title>
        <authorList>
            <person name="Jeong J.-H."/>
            <person name="Song I."/>
            <person name="Kim S."/>
            <person name="Choi T."/>
            <person name="Kim D."/>
            <person name="Ryu S."/>
            <person name="Kim W."/>
        </authorList>
    </citation>
    <scope>NUCLEOTIDE SEQUENCE [LARGE SCALE GENOMIC DNA]</scope>
    <source>
        <tissue evidence="2">Muscle</tissue>
    </source>
</reference>
<organism evidence="2 3">
    <name type="scientific">Portunus trituberculatus</name>
    <name type="common">Swimming crab</name>
    <name type="synonym">Neptunus trituberculatus</name>
    <dbReference type="NCBI Taxonomy" id="210409"/>
    <lineage>
        <taxon>Eukaryota</taxon>
        <taxon>Metazoa</taxon>
        <taxon>Ecdysozoa</taxon>
        <taxon>Arthropoda</taxon>
        <taxon>Crustacea</taxon>
        <taxon>Multicrustacea</taxon>
        <taxon>Malacostraca</taxon>
        <taxon>Eumalacostraca</taxon>
        <taxon>Eucarida</taxon>
        <taxon>Decapoda</taxon>
        <taxon>Pleocyemata</taxon>
        <taxon>Brachyura</taxon>
        <taxon>Eubrachyura</taxon>
        <taxon>Portunoidea</taxon>
        <taxon>Portunidae</taxon>
        <taxon>Portuninae</taxon>
        <taxon>Portunus</taxon>
    </lineage>
</organism>
<dbReference type="EMBL" id="VSRR010009755">
    <property type="protein sequence ID" value="MPC50812.1"/>
    <property type="molecule type" value="Genomic_DNA"/>
</dbReference>
<evidence type="ECO:0000313" key="2">
    <source>
        <dbReference type="EMBL" id="MPC50812.1"/>
    </source>
</evidence>
<sequence>MTLRDHRGTLLREGCDWWRCAFPGLGGAVRCLQRGVSRDLPPPSRDKGHRQRTRGCLAQLTGDE</sequence>
<name>A0A5B7FW58_PORTR</name>
<evidence type="ECO:0000313" key="3">
    <source>
        <dbReference type="Proteomes" id="UP000324222"/>
    </source>
</evidence>